<proteinExistence type="predicted"/>
<protein>
    <submittedName>
        <fullName evidence="2">Uncharacterized protein</fullName>
    </submittedName>
</protein>
<dbReference type="AlphaFoldDB" id="A0A0M0J7V1"/>
<organism evidence="2 3">
    <name type="scientific">Chrysochromulina tobinii</name>
    <dbReference type="NCBI Taxonomy" id="1460289"/>
    <lineage>
        <taxon>Eukaryota</taxon>
        <taxon>Haptista</taxon>
        <taxon>Haptophyta</taxon>
        <taxon>Prymnesiophyceae</taxon>
        <taxon>Prymnesiales</taxon>
        <taxon>Chrysochromulinaceae</taxon>
        <taxon>Chrysochromulina</taxon>
    </lineage>
</organism>
<keyword evidence="3" id="KW-1185">Reference proteome</keyword>
<dbReference type="Proteomes" id="UP000037460">
    <property type="component" value="Unassembled WGS sequence"/>
</dbReference>
<sequence length="177" mass="19650">MFEPVTTAAVAFAAGLVGPSFVAASKDAELKEVKAQLSQKELELKKVREAFGIALVQLEISANTTELALTELLDLTVREQKKRKGEITQIQEQYEEQIRGLQELLGDYNDRMEFQQNSIKRNAQITDSARAESAAYMERANLLYEKYVAASAMIEKLEAELKSNPVAAFFKSLSGGK</sequence>
<reference evidence="3" key="1">
    <citation type="journal article" date="2015" name="PLoS Genet.">
        <title>Genome Sequence and Transcriptome Analyses of Chrysochromulina tobin: Metabolic Tools for Enhanced Algal Fitness in the Prominent Order Prymnesiales (Haptophyceae).</title>
        <authorList>
            <person name="Hovde B.T."/>
            <person name="Deodato C.R."/>
            <person name="Hunsperger H.M."/>
            <person name="Ryken S.A."/>
            <person name="Yost W."/>
            <person name="Jha R.K."/>
            <person name="Patterson J."/>
            <person name="Monnat R.J. Jr."/>
            <person name="Barlow S.B."/>
            <person name="Starkenburg S.R."/>
            <person name="Cattolico R.A."/>
        </authorList>
    </citation>
    <scope>NUCLEOTIDE SEQUENCE</scope>
    <source>
        <strain evidence="3">CCMP291</strain>
    </source>
</reference>
<keyword evidence="1" id="KW-0175">Coiled coil</keyword>
<name>A0A0M0J7V1_9EUKA</name>
<accession>A0A0M0J7V1</accession>
<gene>
    <name evidence="2" type="ORF">Ctob_007805</name>
</gene>
<evidence type="ECO:0000256" key="1">
    <source>
        <dbReference type="SAM" id="Coils"/>
    </source>
</evidence>
<dbReference type="EMBL" id="JWZX01003261">
    <property type="protein sequence ID" value="KOO22674.1"/>
    <property type="molecule type" value="Genomic_DNA"/>
</dbReference>
<evidence type="ECO:0000313" key="3">
    <source>
        <dbReference type="Proteomes" id="UP000037460"/>
    </source>
</evidence>
<feature type="coiled-coil region" evidence="1">
    <location>
        <begin position="23"/>
        <end position="50"/>
    </location>
</feature>
<comment type="caution">
    <text evidence="2">The sequence shown here is derived from an EMBL/GenBank/DDBJ whole genome shotgun (WGS) entry which is preliminary data.</text>
</comment>
<evidence type="ECO:0000313" key="2">
    <source>
        <dbReference type="EMBL" id="KOO22674.1"/>
    </source>
</evidence>